<dbReference type="PANTHER" id="PTHR35010:SF2">
    <property type="entry name" value="BLL4672 PROTEIN"/>
    <property type="match status" value="1"/>
</dbReference>
<reference evidence="3" key="1">
    <citation type="journal article" date="2014" name="Int. J. Syst. Evol. Microbiol.">
        <title>Complete genome sequence of Corynebacterium casei LMG S-19264T (=DSM 44701T), isolated from a smear-ripened cheese.</title>
        <authorList>
            <consortium name="US DOE Joint Genome Institute (JGI-PGF)"/>
            <person name="Walter F."/>
            <person name="Albersmeier A."/>
            <person name="Kalinowski J."/>
            <person name="Ruckert C."/>
        </authorList>
    </citation>
    <scope>NUCLEOTIDE SEQUENCE</scope>
    <source>
        <strain evidence="3">JCM 4234</strain>
    </source>
</reference>
<evidence type="ECO:0000259" key="2">
    <source>
        <dbReference type="PROSITE" id="PS50943"/>
    </source>
</evidence>
<name>A0A918LKB6_STRGD</name>
<dbReference type="PROSITE" id="PS50943">
    <property type="entry name" value="HTH_CROC1"/>
    <property type="match status" value="1"/>
</dbReference>
<organism evidence="3 4">
    <name type="scientific">Streptomyces griseoviridis</name>
    <dbReference type="NCBI Taxonomy" id="45398"/>
    <lineage>
        <taxon>Bacteria</taxon>
        <taxon>Bacillati</taxon>
        <taxon>Actinomycetota</taxon>
        <taxon>Actinomycetes</taxon>
        <taxon>Kitasatosporales</taxon>
        <taxon>Streptomycetaceae</taxon>
        <taxon>Streptomyces</taxon>
    </lineage>
</organism>
<dbReference type="Proteomes" id="UP000653493">
    <property type="component" value="Unassembled WGS sequence"/>
</dbReference>
<keyword evidence="1" id="KW-0472">Membrane</keyword>
<dbReference type="InterPro" id="IPR001387">
    <property type="entry name" value="Cro/C1-type_HTH"/>
</dbReference>
<gene>
    <name evidence="3" type="ORF">GCM10010238_57430</name>
</gene>
<dbReference type="Gene3D" id="1.10.260.40">
    <property type="entry name" value="lambda repressor-like DNA-binding domains"/>
    <property type="match status" value="1"/>
</dbReference>
<dbReference type="EMBL" id="BMSL01000024">
    <property type="protein sequence ID" value="GGS60785.1"/>
    <property type="molecule type" value="Genomic_DNA"/>
</dbReference>
<keyword evidence="1" id="KW-0812">Transmembrane</keyword>
<sequence length="145" mass="15927">MVSRRVPGLRREEVAELAGVSADYYARIEQGRNPSVSDSVLMAIAHALQLDELERNYLVQLARPATLGPRPQEVLRPQRVRNEVHQMLGVLICLVLPAPFSVSALPLVPLALVIRLVAATLLVSAVVHRFVEYPCCRTAGAAEVR</sequence>
<protein>
    <recommendedName>
        <fullName evidence="2">HTH cro/C1-type domain-containing protein</fullName>
    </recommendedName>
</protein>
<feature type="transmembrane region" description="Helical" evidence="1">
    <location>
        <begin position="108"/>
        <end position="127"/>
    </location>
</feature>
<dbReference type="GO" id="GO:0003677">
    <property type="term" value="F:DNA binding"/>
    <property type="evidence" value="ECO:0007669"/>
    <property type="project" value="InterPro"/>
</dbReference>
<dbReference type="AlphaFoldDB" id="A0A918LKB6"/>
<keyword evidence="1" id="KW-1133">Transmembrane helix</keyword>
<dbReference type="Pfam" id="PF13560">
    <property type="entry name" value="HTH_31"/>
    <property type="match status" value="1"/>
</dbReference>
<proteinExistence type="predicted"/>
<evidence type="ECO:0000256" key="1">
    <source>
        <dbReference type="SAM" id="Phobius"/>
    </source>
</evidence>
<keyword evidence="4" id="KW-1185">Reference proteome</keyword>
<evidence type="ECO:0000313" key="4">
    <source>
        <dbReference type="Proteomes" id="UP000653493"/>
    </source>
</evidence>
<accession>A0A918LKB6</accession>
<dbReference type="SMART" id="SM00530">
    <property type="entry name" value="HTH_XRE"/>
    <property type="match status" value="1"/>
</dbReference>
<feature type="domain" description="HTH cro/C1-type" evidence="2">
    <location>
        <begin position="8"/>
        <end position="53"/>
    </location>
</feature>
<feature type="transmembrane region" description="Helical" evidence="1">
    <location>
        <begin position="84"/>
        <end position="102"/>
    </location>
</feature>
<dbReference type="CDD" id="cd00093">
    <property type="entry name" value="HTH_XRE"/>
    <property type="match status" value="1"/>
</dbReference>
<dbReference type="SUPFAM" id="SSF47413">
    <property type="entry name" value="lambda repressor-like DNA-binding domains"/>
    <property type="match status" value="1"/>
</dbReference>
<dbReference type="InterPro" id="IPR010982">
    <property type="entry name" value="Lambda_DNA-bd_dom_sf"/>
</dbReference>
<dbReference type="PANTHER" id="PTHR35010">
    <property type="entry name" value="BLL4672 PROTEIN-RELATED"/>
    <property type="match status" value="1"/>
</dbReference>
<comment type="caution">
    <text evidence="3">The sequence shown here is derived from an EMBL/GenBank/DDBJ whole genome shotgun (WGS) entry which is preliminary data.</text>
</comment>
<evidence type="ECO:0000313" key="3">
    <source>
        <dbReference type="EMBL" id="GGS60785.1"/>
    </source>
</evidence>
<reference evidence="3" key="2">
    <citation type="submission" date="2020-09" db="EMBL/GenBank/DDBJ databases">
        <authorList>
            <person name="Sun Q."/>
            <person name="Ohkuma M."/>
        </authorList>
    </citation>
    <scope>NUCLEOTIDE SEQUENCE</scope>
    <source>
        <strain evidence="3">JCM 4234</strain>
    </source>
</reference>